<feature type="region of interest" description="Disordered" evidence="1">
    <location>
        <begin position="1"/>
        <end position="29"/>
    </location>
</feature>
<accession>A0A0B6Z5M3</accession>
<feature type="compositionally biased region" description="Polar residues" evidence="1">
    <location>
        <begin position="19"/>
        <end position="29"/>
    </location>
</feature>
<evidence type="ECO:0000313" key="2">
    <source>
        <dbReference type="EMBL" id="CEK63201.1"/>
    </source>
</evidence>
<feature type="compositionally biased region" description="Basic and acidic residues" evidence="1">
    <location>
        <begin position="1"/>
        <end position="11"/>
    </location>
</feature>
<organism evidence="2">
    <name type="scientific">Arion vulgaris</name>
    <dbReference type="NCBI Taxonomy" id="1028688"/>
    <lineage>
        <taxon>Eukaryota</taxon>
        <taxon>Metazoa</taxon>
        <taxon>Spiralia</taxon>
        <taxon>Lophotrochozoa</taxon>
        <taxon>Mollusca</taxon>
        <taxon>Gastropoda</taxon>
        <taxon>Heterobranchia</taxon>
        <taxon>Euthyneura</taxon>
        <taxon>Panpulmonata</taxon>
        <taxon>Eupulmonata</taxon>
        <taxon>Stylommatophora</taxon>
        <taxon>Helicina</taxon>
        <taxon>Arionoidea</taxon>
        <taxon>Arionidae</taxon>
        <taxon>Arion</taxon>
    </lineage>
</organism>
<gene>
    <name evidence="2" type="primary">ORF47517</name>
</gene>
<proteinExistence type="predicted"/>
<name>A0A0B6Z5M3_9EUPU</name>
<feature type="compositionally biased region" description="Polar residues" evidence="1">
    <location>
        <begin position="215"/>
        <end position="238"/>
    </location>
</feature>
<feature type="non-terminal residue" evidence="2">
    <location>
        <position position="368"/>
    </location>
</feature>
<sequence>VKTHFESKENFGKSYAPTDKQNQASDNSLVSSVPDVLGYSKTPFTLQNKSQDLKWSSKPDTAATPVLNLGLASATSVPSLGLASVTVKTQSELKDNTEILTTPSDKQNQDSEKSLEPDVSGVSGYVKTPIYAENHTREVKSLAITDNKLVDVRSVGLTHTTTPHTEPKDNTEKSDIPSNKHNLGTFDKISGVSGMAGHPKTSSSLQDKSEELKSLANQTNESELNISKQTETSITRTARSPDRIKNASTVPSVTVKHSEHMTGDTLVSLNLASTSITTTPDTSKYNTPTESAQNKEQPHAKPRSSLKLDSKSTENTSSTSASLDSDLKTTSTFTSSTFTSSTLSSSVSLSEIKSTISSTDTLSHKGNE</sequence>
<protein>
    <submittedName>
        <fullName evidence="2">Uncharacterized protein</fullName>
    </submittedName>
</protein>
<feature type="region of interest" description="Disordered" evidence="1">
    <location>
        <begin position="157"/>
        <end position="261"/>
    </location>
</feature>
<dbReference type="EMBL" id="HACG01016336">
    <property type="protein sequence ID" value="CEK63201.1"/>
    <property type="molecule type" value="Transcribed_RNA"/>
</dbReference>
<feature type="compositionally biased region" description="Basic and acidic residues" evidence="1">
    <location>
        <begin position="165"/>
        <end position="175"/>
    </location>
</feature>
<feature type="region of interest" description="Disordered" evidence="1">
    <location>
        <begin position="96"/>
        <end position="122"/>
    </location>
</feature>
<evidence type="ECO:0000256" key="1">
    <source>
        <dbReference type="SAM" id="MobiDB-lite"/>
    </source>
</evidence>
<reference evidence="2" key="1">
    <citation type="submission" date="2014-12" db="EMBL/GenBank/DDBJ databases">
        <title>Insight into the proteome of Arion vulgaris.</title>
        <authorList>
            <person name="Aradska J."/>
            <person name="Bulat T."/>
            <person name="Smidak R."/>
            <person name="Sarate P."/>
            <person name="Gangsoo J."/>
            <person name="Sialana F."/>
            <person name="Bilban M."/>
            <person name="Lubec G."/>
        </authorList>
    </citation>
    <scope>NUCLEOTIDE SEQUENCE</scope>
    <source>
        <tissue evidence="2">Skin</tissue>
    </source>
</reference>
<dbReference type="AlphaFoldDB" id="A0A0B6Z5M3"/>
<feature type="compositionally biased region" description="Low complexity" evidence="1">
    <location>
        <begin position="316"/>
        <end position="359"/>
    </location>
</feature>
<feature type="region of interest" description="Disordered" evidence="1">
    <location>
        <begin position="276"/>
        <end position="368"/>
    </location>
</feature>
<feature type="non-terminal residue" evidence="2">
    <location>
        <position position="1"/>
    </location>
</feature>
<feature type="compositionally biased region" description="Polar residues" evidence="1">
    <location>
        <begin position="276"/>
        <end position="295"/>
    </location>
</feature>
<feature type="compositionally biased region" description="Basic and acidic residues" evidence="1">
    <location>
        <begin position="107"/>
        <end position="116"/>
    </location>
</feature>